<keyword evidence="2 5" id="KW-0808">Transferase</keyword>
<dbReference type="Pfam" id="PF02590">
    <property type="entry name" value="SPOUT_MTase"/>
    <property type="match status" value="1"/>
</dbReference>
<name>A0A832MPF9_9THEM</name>
<dbReference type="GO" id="GO:0070038">
    <property type="term" value="F:rRNA (pseudouridine-N3-)-methyltransferase activity"/>
    <property type="evidence" value="ECO:0007669"/>
    <property type="project" value="UniProtKB-UniRule"/>
</dbReference>
<dbReference type="AlphaFoldDB" id="A0A832MPF9"/>
<dbReference type="InterPro" id="IPR029026">
    <property type="entry name" value="tRNA_m1G_MTases_N"/>
</dbReference>
<dbReference type="PANTHER" id="PTHR33603">
    <property type="entry name" value="METHYLTRANSFERASE"/>
    <property type="match status" value="1"/>
</dbReference>
<dbReference type="HAMAP" id="MF_00658">
    <property type="entry name" value="23SrRNA_methyltr_H"/>
    <property type="match status" value="1"/>
</dbReference>
<dbReference type="CDD" id="cd18081">
    <property type="entry name" value="RlmH-like"/>
    <property type="match status" value="1"/>
</dbReference>
<protein>
    <recommendedName>
        <fullName evidence="5">Ribosomal RNA large subunit methyltransferase H</fullName>
        <ecNumber evidence="5">2.1.1.177</ecNumber>
    </recommendedName>
    <alternativeName>
        <fullName evidence="5">23S rRNA (pseudouridine1915-N3)-methyltransferase</fullName>
    </alternativeName>
    <alternativeName>
        <fullName evidence="5">23S rRNA m3Psi1915 methyltransferase</fullName>
    </alternativeName>
    <alternativeName>
        <fullName evidence="5">rRNA (pseudouridine-N3-)-methyltransferase RlmH</fullName>
    </alternativeName>
</protein>
<dbReference type="PANTHER" id="PTHR33603:SF1">
    <property type="entry name" value="RIBOSOMAL RNA LARGE SUBUNIT METHYLTRANSFERASE H"/>
    <property type="match status" value="1"/>
</dbReference>
<evidence type="ECO:0000313" key="6">
    <source>
        <dbReference type="EMBL" id="HGZ79270.1"/>
    </source>
</evidence>
<comment type="subunit">
    <text evidence="5">Homodimer.</text>
</comment>
<dbReference type="InterPro" id="IPR029028">
    <property type="entry name" value="Alpha/beta_knot_MTases"/>
</dbReference>
<comment type="similarity">
    <text evidence="4 5">Belongs to the RNA methyltransferase RlmH family.</text>
</comment>
<reference evidence="6" key="1">
    <citation type="journal article" date="2020" name="mSystems">
        <title>Genome- and Community-Level Interaction Insights into Carbon Utilization and Element Cycling Functions of Hydrothermarchaeota in Hydrothermal Sediment.</title>
        <authorList>
            <person name="Zhou Z."/>
            <person name="Liu Y."/>
            <person name="Xu W."/>
            <person name="Pan J."/>
            <person name="Luo Z.H."/>
            <person name="Li M."/>
        </authorList>
    </citation>
    <scope>NUCLEOTIDE SEQUENCE [LARGE SCALE GENOMIC DNA]</scope>
    <source>
        <strain evidence="6">SpSt-86</strain>
    </source>
</reference>
<evidence type="ECO:0000256" key="2">
    <source>
        <dbReference type="ARBA" id="ARBA00022679"/>
    </source>
</evidence>
<dbReference type="PIRSF" id="PIRSF004505">
    <property type="entry name" value="MT_bac"/>
    <property type="match status" value="1"/>
</dbReference>
<feature type="binding site" evidence="5">
    <location>
        <begin position="117"/>
        <end position="122"/>
    </location>
    <ligand>
        <name>S-adenosyl-L-methionine</name>
        <dbReference type="ChEBI" id="CHEBI:59789"/>
    </ligand>
</feature>
<comment type="function">
    <text evidence="5">Specifically methylates the pseudouridine at position 1915 (m3Psi1915) in 23S rRNA.</text>
</comment>
<feature type="binding site" evidence="5">
    <location>
        <position position="67"/>
    </location>
    <ligand>
        <name>S-adenosyl-L-methionine</name>
        <dbReference type="ChEBI" id="CHEBI:59789"/>
    </ligand>
</feature>
<dbReference type="Gene3D" id="3.40.1280.10">
    <property type="match status" value="1"/>
</dbReference>
<keyword evidence="5" id="KW-0963">Cytoplasm</keyword>
<keyword evidence="1 5" id="KW-0489">Methyltransferase</keyword>
<evidence type="ECO:0000256" key="3">
    <source>
        <dbReference type="ARBA" id="ARBA00022691"/>
    </source>
</evidence>
<dbReference type="EC" id="2.1.1.177" evidence="5"/>
<dbReference type="EMBL" id="DTKQ01000036">
    <property type="protein sequence ID" value="HGZ79270.1"/>
    <property type="molecule type" value="Genomic_DNA"/>
</dbReference>
<dbReference type="GO" id="GO:0005737">
    <property type="term" value="C:cytoplasm"/>
    <property type="evidence" value="ECO:0007669"/>
    <property type="project" value="UniProtKB-SubCell"/>
</dbReference>
<evidence type="ECO:0000256" key="1">
    <source>
        <dbReference type="ARBA" id="ARBA00022603"/>
    </source>
</evidence>
<organism evidence="6">
    <name type="scientific">Pseudothermotoga hypogea</name>
    <dbReference type="NCBI Taxonomy" id="57487"/>
    <lineage>
        <taxon>Bacteria</taxon>
        <taxon>Thermotogati</taxon>
        <taxon>Thermotogota</taxon>
        <taxon>Thermotogae</taxon>
        <taxon>Thermotogales</taxon>
        <taxon>Thermotogaceae</taxon>
        <taxon>Pseudothermotoga</taxon>
    </lineage>
</organism>
<keyword evidence="5" id="KW-0698">rRNA processing</keyword>
<proteinExistence type="inferred from homology"/>
<comment type="subcellular location">
    <subcellularLocation>
        <location evidence="5">Cytoplasm</location>
    </subcellularLocation>
</comment>
<dbReference type="SUPFAM" id="SSF75217">
    <property type="entry name" value="alpha/beta knot"/>
    <property type="match status" value="1"/>
</dbReference>
<gene>
    <name evidence="5" type="primary">rlmH</name>
    <name evidence="6" type="ORF">ENW55_04725</name>
</gene>
<keyword evidence="3 5" id="KW-0949">S-adenosyl-L-methionine</keyword>
<evidence type="ECO:0000256" key="5">
    <source>
        <dbReference type="HAMAP-Rule" id="MF_00658"/>
    </source>
</evidence>
<comment type="caution">
    <text evidence="6">The sequence shown here is derived from an EMBL/GenBank/DDBJ whole genome shotgun (WGS) entry which is preliminary data.</text>
</comment>
<sequence>MRIDVFVLGKLKDFAQIANEYVKMLSQFLEVKLLELGHENIEDTSSLKRDAAKVLRMLRDDDHLILLDEHGKDFDSISFAHHISELIMTRGKLVFLVGGPLGVDDSLKKRANERISLSKLTLTHRIATIVLLEQLFRSFKILSNQKYHY</sequence>
<accession>A0A832MPF9</accession>
<feature type="binding site" evidence="5">
    <location>
        <position position="98"/>
    </location>
    <ligand>
        <name>S-adenosyl-L-methionine</name>
        <dbReference type="ChEBI" id="CHEBI:59789"/>
    </ligand>
</feature>
<comment type="catalytic activity">
    <reaction evidence="5">
        <text>pseudouridine(1915) in 23S rRNA + S-adenosyl-L-methionine = N(3)-methylpseudouridine(1915) in 23S rRNA + S-adenosyl-L-homocysteine + H(+)</text>
        <dbReference type="Rhea" id="RHEA:42752"/>
        <dbReference type="Rhea" id="RHEA-COMP:10221"/>
        <dbReference type="Rhea" id="RHEA-COMP:10222"/>
        <dbReference type="ChEBI" id="CHEBI:15378"/>
        <dbReference type="ChEBI" id="CHEBI:57856"/>
        <dbReference type="ChEBI" id="CHEBI:59789"/>
        <dbReference type="ChEBI" id="CHEBI:65314"/>
        <dbReference type="ChEBI" id="CHEBI:74486"/>
        <dbReference type="EC" id="2.1.1.177"/>
    </reaction>
</comment>
<dbReference type="InterPro" id="IPR003742">
    <property type="entry name" value="RlmH-like"/>
</dbReference>
<evidence type="ECO:0000256" key="4">
    <source>
        <dbReference type="ARBA" id="ARBA00038303"/>
    </source>
</evidence>